<dbReference type="PANTHER" id="PTHR11803">
    <property type="entry name" value="2-IMINOBUTANOATE/2-IMINOPROPANOATE DEAMINASE RIDA"/>
    <property type="match status" value="1"/>
</dbReference>
<protein>
    <submittedName>
        <fullName evidence="3">Endoribonuclease L-PSP</fullName>
    </submittedName>
</protein>
<feature type="chain" id="PRO_5016863253" evidence="2">
    <location>
        <begin position="24"/>
        <end position="165"/>
    </location>
</feature>
<dbReference type="SUPFAM" id="SSF55298">
    <property type="entry name" value="YjgF-like"/>
    <property type="match status" value="1"/>
</dbReference>
<organism evidence="3 4">
    <name type="scientific">Pseudomonas reidholzensis</name>
    <dbReference type="NCBI Taxonomy" id="1785162"/>
    <lineage>
        <taxon>Bacteria</taxon>
        <taxon>Pseudomonadati</taxon>
        <taxon>Pseudomonadota</taxon>
        <taxon>Gammaproteobacteria</taxon>
        <taxon>Pseudomonadales</taxon>
        <taxon>Pseudomonadaceae</taxon>
        <taxon>Pseudomonas</taxon>
    </lineage>
</organism>
<feature type="signal peptide" evidence="2">
    <location>
        <begin position="1"/>
        <end position="23"/>
    </location>
</feature>
<proteinExistence type="inferred from homology"/>
<reference evidence="4" key="1">
    <citation type="submission" date="2018-08" db="EMBL/GenBank/DDBJ databases">
        <authorList>
            <person name="Blom J."/>
        </authorList>
    </citation>
    <scope>NUCLEOTIDE SEQUENCE [LARGE SCALE GENOMIC DNA]</scope>
    <source>
        <strain evidence="4">CCOS 865</strain>
    </source>
</reference>
<gene>
    <name evidence="3" type="ORF">CCOS865_01339</name>
</gene>
<evidence type="ECO:0000313" key="3">
    <source>
        <dbReference type="EMBL" id="SYX89099.1"/>
    </source>
</evidence>
<sequence length="165" mass="17202">MKFALKTAAALALTLAGTGAVYAQDVVRHGAGSFPISSAVEIPAGKTVVYLSGSVPSVINAKAAKGSLESYGDTKAQTVNVLENIQKQLESLGLGLKDVVKMQVFLVGGPENGGKMDFDGFMAGYTQFFGPTAKQPNLPSRSAFQIAGLADPAWRVEIEVTAVRP</sequence>
<keyword evidence="4" id="KW-1185">Reference proteome</keyword>
<dbReference type="RefSeq" id="WP_119139144.1">
    <property type="nucleotide sequence ID" value="NZ_CBCSFL010000009.1"/>
</dbReference>
<dbReference type="PANTHER" id="PTHR11803:SF59">
    <property type="entry name" value="ENDORIBONUCLEASE"/>
    <property type="match status" value="1"/>
</dbReference>
<dbReference type="GO" id="GO:0019239">
    <property type="term" value="F:deaminase activity"/>
    <property type="evidence" value="ECO:0007669"/>
    <property type="project" value="TreeGrafter"/>
</dbReference>
<accession>A0A383RPT6</accession>
<dbReference type="Gene3D" id="3.30.1330.40">
    <property type="entry name" value="RutC-like"/>
    <property type="match status" value="1"/>
</dbReference>
<dbReference type="InterPro" id="IPR035959">
    <property type="entry name" value="RutC-like_sf"/>
</dbReference>
<dbReference type="InterPro" id="IPR019897">
    <property type="entry name" value="RidA_CS"/>
</dbReference>
<dbReference type="Pfam" id="PF01042">
    <property type="entry name" value="Ribonuc_L-PSP"/>
    <property type="match status" value="1"/>
</dbReference>
<dbReference type="CDD" id="cd06151">
    <property type="entry name" value="YjgF_YER057c_UK114_like_3"/>
    <property type="match status" value="1"/>
</dbReference>
<dbReference type="OrthoDB" id="9803101at2"/>
<evidence type="ECO:0000256" key="2">
    <source>
        <dbReference type="SAM" id="SignalP"/>
    </source>
</evidence>
<name>A0A383RPT6_9PSED</name>
<dbReference type="AlphaFoldDB" id="A0A383RPT6"/>
<dbReference type="GO" id="GO:0005829">
    <property type="term" value="C:cytosol"/>
    <property type="evidence" value="ECO:0007669"/>
    <property type="project" value="TreeGrafter"/>
</dbReference>
<evidence type="ECO:0000313" key="4">
    <source>
        <dbReference type="Proteomes" id="UP000263595"/>
    </source>
</evidence>
<keyword evidence="2" id="KW-0732">Signal</keyword>
<dbReference type="InterPro" id="IPR006175">
    <property type="entry name" value="YjgF/YER057c/UK114"/>
</dbReference>
<dbReference type="EMBL" id="UNOZ01000007">
    <property type="protein sequence ID" value="SYX89099.1"/>
    <property type="molecule type" value="Genomic_DNA"/>
</dbReference>
<dbReference type="PROSITE" id="PS01094">
    <property type="entry name" value="UPF0076"/>
    <property type="match status" value="1"/>
</dbReference>
<evidence type="ECO:0000256" key="1">
    <source>
        <dbReference type="ARBA" id="ARBA00010552"/>
    </source>
</evidence>
<dbReference type="Proteomes" id="UP000263595">
    <property type="component" value="Unassembled WGS sequence"/>
</dbReference>
<comment type="similarity">
    <text evidence="1">Belongs to the RutC family.</text>
</comment>